<dbReference type="GO" id="GO:0006935">
    <property type="term" value="P:chemotaxis"/>
    <property type="evidence" value="ECO:0007669"/>
    <property type="project" value="UniProtKB-KW"/>
</dbReference>
<dbReference type="CDD" id="cd11386">
    <property type="entry name" value="MCP_signal"/>
    <property type="match status" value="1"/>
</dbReference>
<evidence type="ECO:0000313" key="8">
    <source>
        <dbReference type="Proteomes" id="UP000264071"/>
    </source>
</evidence>
<evidence type="ECO:0000256" key="4">
    <source>
        <dbReference type="SAM" id="MobiDB-lite"/>
    </source>
</evidence>
<dbReference type="CDD" id="cd01068">
    <property type="entry name" value="globin_sensor"/>
    <property type="match status" value="1"/>
</dbReference>
<accession>A0A3D4V804</accession>
<evidence type="ECO:0000256" key="3">
    <source>
        <dbReference type="PROSITE-ProRule" id="PRU00284"/>
    </source>
</evidence>
<dbReference type="GO" id="GO:0016020">
    <property type="term" value="C:membrane"/>
    <property type="evidence" value="ECO:0007669"/>
    <property type="project" value="InterPro"/>
</dbReference>
<dbReference type="PROSITE" id="PS50885">
    <property type="entry name" value="HAMP"/>
    <property type="match status" value="1"/>
</dbReference>
<keyword evidence="1" id="KW-0145">Chemotaxis</keyword>
<dbReference type="Gene3D" id="1.10.287.950">
    <property type="entry name" value="Methyl-accepting chemotaxis protein"/>
    <property type="match status" value="1"/>
</dbReference>
<dbReference type="PANTHER" id="PTHR43531:SF11">
    <property type="entry name" value="METHYL-ACCEPTING CHEMOTAXIS PROTEIN 3"/>
    <property type="match status" value="1"/>
</dbReference>
<dbReference type="EMBL" id="DPIY01000006">
    <property type="protein sequence ID" value="HCT56954.1"/>
    <property type="molecule type" value="Genomic_DNA"/>
</dbReference>
<organism evidence="7 8">
    <name type="scientific">Gemmatimonas aurantiaca</name>
    <dbReference type="NCBI Taxonomy" id="173480"/>
    <lineage>
        <taxon>Bacteria</taxon>
        <taxon>Pseudomonadati</taxon>
        <taxon>Gemmatimonadota</taxon>
        <taxon>Gemmatimonadia</taxon>
        <taxon>Gemmatimonadales</taxon>
        <taxon>Gemmatimonadaceae</taxon>
        <taxon>Gemmatimonas</taxon>
    </lineage>
</organism>
<dbReference type="GO" id="GO:0020037">
    <property type="term" value="F:heme binding"/>
    <property type="evidence" value="ECO:0007669"/>
    <property type="project" value="InterPro"/>
</dbReference>
<comment type="similarity">
    <text evidence="2">Belongs to the methyl-accepting chemotaxis (MCP) protein family.</text>
</comment>
<dbReference type="GO" id="GO:0007165">
    <property type="term" value="P:signal transduction"/>
    <property type="evidence" value="ECO:0007669"/>
    <property type="project" value="UniProtKB-KW"/>
</dbReference>
<dbReference type="InterPro" id="IPR039379">
    <property type="entry name" value="Protoglobin_sensor_dom"/>
</dbReference>
<dbReference type="OMA" id="AMTITHI"/>
<dbReference type="PANTHER" id="PTHR43531">
    <property type="entry name" value="PROTEIN ICFG"/>
    <property type="match status" value="1"/>
</dbReference>
<dbReference type="Pfam" id="PF11563">
    <property type="entry name" value="Protoglobin"/>
    <property type="match status" value="1"/>
</dbReference>
<dbReference type="AlphaFoldDB" id="A0A3D4V804"/>
<name>A0A3D4V804_9BACT</name>
<comment type="caution">
    <text evidence="7">The sequence shown here is derived from an EMBL/GenBank/DDBJ whole genome shotgun (WGS) entry which is preliminary data.</text>
</comment>
<evidence type="ECO:0000259" key="5">
    <source>
        <dbReference type="PROSITE" id="PS50111"/>
    </source>
</evidence>
<dbReference type="InterPro" id="IPR009050">
    <property type="entry name" value="Globin-like_sf"/>
</dbReference>
<dbReference type="InterPro" id="IPR004089">
    <property type="entry name" value="MCPsignal_dom"/>
</dbReference>
<dbReference type="InterPro" id="IPR012292">
    <property type="entry name" value="Globin/Proto"/>
</dbReference>
<evidence type="ECO:0000256" key="1">
    <source>
        <dbReference type="ARBA" id="ARBA00022500"/>
    </source>
</evidence>
<feature type="compositionally biased region" description="Basic and acidic residues" evidence="4">
    <location>
        <begin position="294"/>
        <end position="306"/>
    </location>
</feature>
<gene>
    <name evidence="7" type="ORF">DGD08_07035</name>
</gene>
<keyword evidence="3" id="KW-0807">Transducer</keyword>
<dbReference type="InterPro" id="IPR004090">
    <property type="entry name" value="Chemotax_Me-accpt_rcpt"/>
</dbReference>
<evidence type="ECO:0000259" key="6">
    <source>
        <dbReference type="PROSITE" id="PS50885"/>
    </source>
</evidence>
<protein>
    <submittedName>
        <fullName evidence="7">Globin-coupled sensor protein</fullName>
    </submittedName>
</protein>
<evidence type="ECO:0000313" key="7">
    <source>
        <dbReference type="EMBL" id="HCT56954.1"/>
    </source>
</evidence>
<feature type="region of interest" description="Disordered" evidence="4">
    <location>
        <begin position="285"/>
        <end position="313"/>
    </location>
</feature>
<proteinExistence type="inferred from homology"/>
<dbReference type="GO" id="GO:0004888">
    <property type="term" value="F:transmembrane signaling receptor activity"/>
    <property type="evidence" value="ECO:0007669"/>
    <property type="project" value="InterPro"/>
</dbReference>
<evidence type="ECO:0000256" key="2">
    <source>
        <dbReference type="ARBA" id="ARBA00029447"/>
    </source>
</evidence>
<dbReference type="SUPFAM" id="SSF46458">
    <property type="entry name" value="Globin-like"/>
    <property type="match status" value="1"/>
</dbReference>
<reference evidence="7 8" key="1">
    <citation type="journal article" date="2018" name="Nat. Biotechnol.">
        <title>A standardized bacterial taxonomy based on genome phylogeny substantially revises the tree of life.</title>
        <authorList>
            <person name="Parks D.H."/>
            <person name="Chuvochina M."/>
            <person name="Waite D.W."/>
            <person name="Rinke C."/>
            <person name="Skarshewski A."/>
            <person name="Chaumeil P.A."/>
            <person name="Hugenholtz P."/>
        </authorList>
    </citation>
    <scope>NUCLEOTIDE SEQUENCE [LARGE SCALE GENOMIC DNA]</scope>
    <source>
        <strain evidence="7">UBA8844</strain>
    </source>
</reference>
<dbReference type="Gene3D" id="1.10.490.10">
    <property type="entry name" value="Globins"/>
    <property type="match status" value="1"/>
</dbReference>
<dbReference type="SMART" id="SM00283">
    <property type="entry name" value="MA"/>
    <property type="match status" value="1"/>
</dbReference>
<dbReference type="PROSITE" id="PS50111">
    <property type="entry name" value="CHEMOTAXIS_TRANSDUC_2"/>
    <property type="match status" value="1"/>
</dbReference>
<dbReference type="Proteomes" id="UP000264071">
    <property type="component" value="Unassembled WGS sequence"/>
</dbReference>
<dbReference type="SUPFAM" id="SSF58104">
    <property type="entry name" value="Methyl-accepting chemotaxis protein (MCP) signaling domain"/>
    <property type="match status" value="1"/>
</dbReference>
<dbReference type="InterPro" id="IPR051310">
    <property type="entry name" value="MCP_chemotaxis"/>
</dbReference>
<feature type="domain" description="Methyl-accepting transducer" evidence="5">
    <location>
        <begin position="245"/>
        <end position="474"/>
    </location>
</feature>
<dbReference type="GO" id="GO:0019825">
    <property type="term" value="F:oxygen binding"/>
    <property type="evidence" value="ECO:0007669"/>
    <property type="project" value="InterPro"/>
</dbReference>
<dbReference type="Pfam" id="PF00015">
    <property type="entry name" value="MCPsignal"/>
    <property type="match status" value="1"/>
</dbReference>
<dbReference type="InterPro" id="IPR044398">
    <property type="entry name" value="Globin-sensor_dom"/>
</dbReference>
<sequence length="502" mass="54820">MVWFRSVSKKNVERVYPLGRIEVTDVEVRRRLDFLKLTNTDLGVVQAWESVCRAACDAMIDDFYAHIAGTRATKEILDRHTSVDRQRPLITRYLLAMFSGVIDDGYIAYRRLVGQVHERIDLDSNWYVAMYEVIREHMFSAVERSDATPAELYRFQRAFDRLLQADIAIVITSLTNARQERIEAILKGEAMRFLDDISTALSRLAQGDLTVRLTGTYTGRNAEVQVHFNSALQELQGAMHVVRQSADEILGTSTSLRDASGVLSEGASSQAASLEEVAASLQELTSMTQSSATHAREGRTLAEQARDTAAGGERSMQQLADAMTRIKAGSDATARVVKTIDEIAFQTNLLALNAAVEAARAGDAGRGFAVVADEVRGLAMRSAEAARSTTALIEESMSSTNAGVRLNETVLGTLSEIVRQADRVRVVMSEVAAAAGQQQEGVQQISKAIDQINTVTQTVAANAEEGSATSMELSDRAAVLGSAVERFRADETRNGPRLKRIA</sequence>
<dbReference type="InterPro" id="IPR003660">
    <property type="entry name" value="HAMP_dom"/>
</dbReference>
<feature type="domain" description="HAMP" evidence="6">
    <location>
        <begin position="188"/>
        <end position="240"/>
    </location>
</feature>
<dbReference type="PRINTS" id="PR00260">
    <property type="entry name" value="CHEMTRNSDUCR"/>
</dbReference>